<feature type="domain" description="Beta-lactamase class A catalytic" evidence="9">
    <location>
        <begin position="73"/>
        <end position="289"/>
    </location>
</feature>
<evidence type="ECO:0000256" key="2">
    <source>
        <dbReference type="ARBA" id="ARBA00012865"/>
    </source>
</evidence>
<evidence type="ECO:0000313" key="10">
    <source>
        <dbReference type="EMBL" id="PXY22958.1"/>
    </source>
</evidence>
<dbReference type="EMBL" id="MASW01000005">
    <property type="protein sequence ID" value="PXY22958.1"/>
    <property type="molecule type" value="Genomic_DNA"/>
</dbReference>
<feature type="compositionally biased region" description="Low complexity" evidence="7">
    <location>
        <begin position="28"/>
        <end position="51"/>
    </location>
</feature>
<evidence type="ECO:0000256" key="3">
    <source>
        <dbReference type="ARBA" id="ARBA00018879"/>
    </source>
</evidence>
<dbReference type="InterPro" id="IPR045155">
    <property type="entry name" value="Beta-lactam_cat"/>
</dbReference>
<evidence type="ECO:0000256" key="6">
    <source>
        <dbReference type="RuleBase" id="RU361140"/>
    </source>
</evidence>
<comment type="caution">
    <text evidence="10">The sequence shown here is derived from an EMBL/GenBank/DDBJ whole genome shotgun (WGS) entry which is preliminary data.</text>
</comment>
<comment type="catalytic activity">
    <reaction evidence="6">
        <text>a beta-lactam + H2O = a substituted beta-amino acid</text>
        <dbReference type="Rhea" id="RHEA:20401"/>
        <dbReference type="ChEBI" id="CHEBI:15377"/>
        <dbReference type="ChEBI" id="CHEBI:35627"/>
        <dbReference type="ChEBI" id="CHEBI:140347"/>
        <dbReference type="EC" id="3.5.2.6"/>
    </reaction>
</comment>
<gene>
    <name evidence="10" type="ORF">BAY60_22390</name>
</gene>
<dbReference type="GO" id="GO:0046677">
    <property type="term" value="P:response to antibiotic"/>
    <property type="evidence" value="ECO:0007669"/>
    <property type="project" value="UniProtKB-UniRule"/>
</dbReference>
<keyword evidence="11" id="KW-1185">Reference proteome</keyword>
<dbReference type="PROSITE" id="PS00146">
    <property type="entry name" value="BETA_LACTAMASE_A"/>
    <property type="match status" value="1"/>
</dbReference>
<accession>A0A2V4AR24</accession>
<dbReference type="SUPFAM" id="SSF56601">
    <property type="entry name" value="beta-lactamase/transpeptidase-like"/>
    <property type="match status" value="1"/>
</dbReference>
<dbReference type="EC" id="3.5.2.6" evidence="2 6"/>
<keyword evidence="8" id="KW-0732">Signal</keyword>
<protein>
    <recommendedName>
        <fullName evidence="3 6">Beta-lactamase</fullName>
        <ecNumber evidence="2 6">3.5.2.6</ecNumber>
    </recommendedName>
</protein>
<keyword evidence="5 6" id="KW-0046">Antibiotic resistance</keyword>
<dbReference type="PROSITE" id="PS51257">
    <property type="entry name" value="PROKAR_LIPOPROTEIN"/>
    <property type="match status" value="1"/>
</dbReference>
<feature type="signal peptide" evidence="8">
    <location>
        <begin position="1"/>
        <end position="25"/>
    </location>
</feature>
<feature type="chain" id="PRO_5038481166" description="Beta-lactamase" evidence="8">
    <location>
        <begin position="26"/>
        <end position="317"/>
    </location>
</feature>
<keyword evidence="4 6" id="KW-0378">Hydrolase</keyword>
<evidence type="ECO:0000256" key="7">
    <source>
        <dbReference type="SAM" id="MobiDB-lite"/>
    </source>
</evidence>
<dbReference type="GO" id="GO:0008800">
    <property type="term" value="F:beta-lactamase activity"/>
    <property type="evidence" value="ECO:0007669"/>
    <property type="project" value="UniProtKB-UniRule"/>
</dbReference>
<name>A0A2V4AR24_9PSEU</name>
<dbReference type="PANTHER" id="PTHR35333:SF3">
    <property type="entry name" value="BETA-LACTAMASE-TYPE TRANSPEPTIDASE FOLD CONTAINING PROTEIN"/>
    <property type="match status" value="1"/>
</dbReference>
<evidence type="ECO:0000256" key="8">
    <source>
        <dbReference type="SAM" id="SignalP"/>
    </source>
</evidence>
<dbReference type="Proteomes" id="UP000249915">
    <property type="component" value="Unassembled WGS sequence"/>
</dbReference>
<dbReference type="PROSITE" id="PS51318">
    <property type="entry name" value="TAT"/>
    <property type="match status" value="1"/>
</dbReference>
<reference evidence="10 11" key="1">
    <citation type="submission" date="2016-07" db="EMBL/GenBank/DDBJ databases">
        <title>Draft genome sequence of Prauserella muralis DSM 45305, isolated from a mould-covered wall in an indoor environment.</title>
        <authorList>
            <person name="Ruckert C."/>
            <person name="Albersmeier A."/>
            <person name="Jiang C.-L."/>
            <person name="Jiang Y."/>
            <person name="Kalinowski J."/>
            <person name="Schneider O."/>
            <person name="Winkler A."/>
            <person name="Zotchev S.B."/>
        </authorList>
    </citation>
    <scope>NUCLEOTIDE SEQUENCE [LARGE SCALE GENOMIC DNA]</scope>
    <source>
        <strain evidence="10 11">DSM 45305</strain>
    </source>
</reference>
<evidence type="ECO:0000256" key="4">
    <source>
        <dbReference type="ARBA" id="ARBA00022801"/>
    </source>
</evidence>
<dbReference type="Pfam" id="PF13354">
    <property type="entry name" value="Beta-lactamase2"/>
    <property type="match status" value="1"/>
</dbReference>
<evidence type="ECO:0000256" key="5">
    <source>
        <dbReference type="ARBA" id="ARBA00023251"/>
    </source>
</evidence>
<dbReference type="AlphaFoldDB" id="A0A2V4AR24"/>
<dbReference type="InterPro" id="IPR023650">
    <property type="entry name" value="Beta-lactam_class-A_AS"/>
</dbReference>
<evidence type="ECO:0000259" key="9">
    <source>
        <dbReference type="Pfam" id="PF13354"/>
    </source>
</evidence>
<evidence type="ECO:0000313" key="11">
    <source>
        <dbReference type="Proteomes" id="UP000249915"/>
    </source>
</evidence>
<dbReference type="PRINTS" id="PR00118">
    <property type="entry name" value="BLACTAMASEA"/>
</dbReference>
<dbReference type="NCBIfam" id="NF033103">
    <property type="entry name" value="bla_class_A"/>
    <property type="match status" value="1"/>
</dbReference>
<sequence length="317" mass="32705">MPAGGGRSVSRRSVLSVAAAGSLLAACGGGPASTPSAGSAGASATATTPGRAAEREHERALRQLERRFGARLGVVAEHTGTGRTLRHRPAERFAMCSTFKVLAAAAVLRRSEDERRLLRRRIGISAADLVPYSPVCERYAGSGLTVADLCEAAVSHSDNTAANKLLELVGGPRGVTALAHAAGDTVTRLDRVEPDLNSAVPGDPRDTTTPANIAATYRALVLGDVLAAPGRERLRAWMLATTTSADKMRAGVPESWRVADKTGSGGYGTGNDVGIVWPPSGSPLVIAVLSTRGERDADADPALIAEVTTIAVEALTT</sequence>
<proteinExistence type="inferred from homology"/>
<dbReference type="GO" id="GO:0030655">
    <property type="term" value="P:beta-lactam antibiotic catabolic process"/>
    <property type="evidence" value="ECO:0007669"/>
    <property type="project" value="InterPro"/>
</dbReference>
<organism evidence="10 11">
    <name type="scientific">Prauserella muralis</name>
    <dbReference type="NCBI Taxonomy" id="588067"/>
    <lineage>
        <taxon>Bacteria</taxon>
        <taxon>Bacillati</taxon>
        <taxon>Actinomycetota</taxon>
        <taxon>Actinomycetes</taxon>
        <taxon>Pseudonocardiales</taxon>
        <taxon>Pseudonocardiaceae</taxon>
        <taxon>Prauserella</taxon>
    </lineage>
</organism>
<dbReference type="OrthoDB" id="9784149at2"/>
<dbReference type="RefSeq" id="WP_112283569.1">
    <property type="nucleotide sequence ID" value="NZ_MASW01000005.1"/>
</dbReference>
<dbReference type="PANTHER" id="PTHR35333">
    <property type="entry name" value="BETA-LACTAMASE"/>
    <property type="match status" value="1"/>
</dbReference>
<evidence type="ECO:0000256" key="1">
    <source>
        <dbReference type="ARBA" id="ARBA00009009"/>
    </source>
</evidence>
<dbReference type="InterPro" id="IPR000871">
    <property type="entry name" value="Beta-lactam_class-A"/>
</dbReference>
<dbReference type="InterPro" id="IPR012338">
    <property type="entry name" value="Beta-lactam/transpept-like"/>
</dbReference>
<feature type="region of interest" description="Disordered" evidence="7">
    <location>
        <begin position="28"/>
        <end position="58"/>
    </location>
</feature>
<dbReference type="Gene3D" id="3.40.710.10">
    <property type="entry name" value="DD-peptidase/beta-lactamase superfamily"/>
    <property type="match status" value="1"/>
</dbReference>
<dbReference type="InterPro" id="IPR006311">
    <property type="entry name" value="TAT_signal"/>
</dbReference>
<comment type="similarity">
    <text evidence="1 6">Belongs to the class-A beta-lactamase family.</text>
</comment>